<dbReference type="InterPro" id="IPR051836">
    <property type="entry name" value="Kremen_rcpt"/>
</dbReference>
<keyword evidence="4" id="KW-1133">Transmembrane helix</keyword>
<dbReference type="PANTHER" id="PTHR24269:SF16">
    <property type="entry name" value="PROTEIN SLG1"/>
    <property type="match status" value="1"/>
</dbReference>
<keyword evidence="2" id="KW-0812">Transmembrane</keyword>
<evidence type="ECO:0000256" key="8">
    <source>
        <dbReference type="SAM" id="SignalP"/>
    </source>
</evidence>
<dbReference type="PROSITE" id="PS51257">
    <property type="entry name" value="PROKAR_LIPOPROTEIN"/>
    <property type="match status" value="1"/>
</dbReference>
<dbReference type="PANTHER" id="PTHR24269">
    <property type="entry name" value="KREMEN PROTEIN"/>
    <property type="match status" value="1"/>
</dbReference>
<keyword evidence="6" id="KW-0325">Glycoprotein</keyword>
<keyword evidence="11" id="KW-1185">Reference proteome</keyword>
<evidence type="ECO:0000256" key="4">
    <source>
        <dbReference type="ARBA" id="ARBA00022989"/>
    </source>
</evidence>
<evidence type="ECO:0000313" key="11">
    <source>
        <dbReference type="Proteomes" id="UP000664132"/>
    </source>
</evidence>
<dbReference type="AlphaFoldDB" id="A0A8H7W4G2"/>
<dbReference type="PROSITE" id="PS51212">
    <property type="entry name" value="WSC"/>
    <property type="match status" value="1"/>
</dbReference>
<evidence type="ECO:0000256" key="3">
    <source>
        <dbReference type="ARBA" id="ARBA00022729"/>
    </source>
</evidence>
<proteinExistence type="predicted"/>
<evidence type="ECO:0000256" key="7">
    <source>
        <dbReference type="SAM" id="MobiDB-lite"/>
    </source>
</evidence>
<dbReference type="InterPro" id="IPR057231">
    <property type="entry name" value="DUF7909"/>
</dbReference>
<dbReference type="Pfam" id="PF01822">
    <property type="entry name" value="WSC"/>
    <property type="match status" value="1"/>
</dbReference>
<evidence type="ECO:0000256" key="6">
    <source>
        <dbReference type="ARBA" id="ARBA00023180"/>
    </source>
</evidence>
<accession>A0A8H7W4G2</accession>
<evidence type="ECO:0000256" key="5">
    <source>
        <dbReference type="ARBA" id="ARBA00023136"/>
    </source>
</evidence>
<comment type="subcellular location">
    <subcellularLocation>
        <location evidence="1">Membrane</location>
        <topology evidence="1">Single-pass membrane protein</topology>
    </subcellularLocation>
</comment>
<evidence type="ECO:0000259" key="9">
    <source>
        <dbReference type="PROSITE" id="PS51212"/>
    </source>
</evidence>
<evidence type="ECO:0000256" key="2">
    <source>
        <dbReference type="ARBA" id="ARBA00022692"/>
    </source>
</evidence>
<dbReference type="OrthoDB" id="2019572at2759"/>
<feature type="compositionally biased region" description="Low complexity" evidence="7">
    <location>
        <begin position="188"/>
        <end position="231"/>
    </location>
</feature>
<feature type="region of interest" description="Disordered" evidence="7">
    <location>
        <begin position="188"/>
        <end position="233"/>
    </location>
</feature>
<dbReference type="Pfam" id="PF25486">
    <property type="entry name" value="DUF7909"/>
    <property type="match status" value="1"/>
</dbReference>
<dbReference type="Proteomes" id="UP000664132">
    <property type="component" value="Unassembled WGS sequence"/>
</dbReference>
<feature type="domain" description="WSC" evidence="9">
    <location>
        <begin position="242"/>
        <end position="345"/>
    </location>
</feature>
<dbReference type="GO" id="GO:0005886">
    <property type="term" value="C:plasma membrane"/>
    <property type="evidence" value="ECO:0007669"/>
    <property type="project" value="TreeGrafter"/>
</dbReference>
<reference evidence="10" key="1">
    <citation type="submission" date="2021-02" db="EMBL/GenBank/DDBJ databases">
        <title>Genome sequence Cadophora malorum strain M34.</title>
        <authorList>
            <person name="Stefanovic E."/>
            <person name="Vu D."/>
            <person name="Scully C."/>
            <person name="Dijksterhuis J."/>
            <person name="Roader J."/>
            <person name="Houbraken J."/>
        </authorList>
    </citation>
    <scope>NUCLEOTIDE SEQUENCE</scope>
    <source>
        <strain evidence="10">M34</strain>
    </source>
</reference>
<dbReference type="SMART" id="SM00321">
    <property type="entry name" value="WSC"/>
    <property type="match status" value="1"/>
</dbReference>
<organism evidence="10 11">
    <name type="scientific">Cadophora malorum</name>
    <dbReference type="NCBI Taxonomy" id="108018"/>
    <lineage>
        <taxon>Eukaryota</taxon>
        <taxon>Fungi</taxon>
        <taxon>Dikarya</taxon>
        <taxon>Ascomycota</taxon>
        <taxon>Pezizomycotina</taxon>
        <taxon>Leotiomycetes</taxon>
        <taxon>Helotiales</taxon>
        <taxon>Ploettnerulaceae</taxon>
        <taxon>Cadophora</taxon>
    </lineage>
</organism>
<feature type="signal peptide" evidence="8">
    <location>
        <begin position="1"/>
        <end position="15"/>
    </location>
</feature>
<protein>
    <recommendedName>
        <fullName evidence="9">WSC domain-containing protein</fullName>
    </recommendedName>
</protein>
<dbReference type="EMBL" id="JAFJYH010000172">
    <property type="protein sequence ID" value="KAG4416860.1"/>
    <property type="molecule type" value="Genomic_DNA"/>
</dbReference>
<keyword evidence="3 8" id="KW-0732">Signal</keyword>
<sequence>MQRILLLALIAGASACVIPTTPLSNTITTPFRIQVQNASYPAVNNLYMNLLEAGGGDKHLYIGPVGTPTSNLVLTAGVIEQGVVHAVIGGEHSDIDNTDKMFMTERGDARAIFQPTYACNPQTDALQIELRFVTWQNHAPGQWICVRPTYDNAYEFRYYPPGNTANDPNKFCVKVTLVAVGASGTGTTLTTSTTSTSRTSTSVGVTTSTSTRTISTTTASTASTPPAGTSSALPYTDMTSQGFSFIGCAPEERNDPTGLKGRTLSGVLYADDTLTNNKCMTFCAGRGYKYAGTEYARECWCGNSYAPSRQPKTTKVSLAGCSTKCKGNTAQYCGGGDWLSLYQACPPGGPCVNAVFT</sequence>
<keyword evidence="5" id="KW-0472">Membrane</keyword>
<dbReference type="InterPro" id="IPR002889">
    <property type="entry name" value="WSC_carb-bd"/>
</dbReference>
<gene>
    <name evidence="10" type="ORF">IFR04_010002</name>
</gene>
<feature type="chain" id="PRO_5034167591" description="WSC domain-containing protein" evidence="8">
    <location>
        <begin position="16"/>
        <end position="357"/>
    </location>
</feature>
<comment type="caution">
    <text evidence="10">The sequence shown here is derived from an EMBL/GenBank/DDBJ whole genome shotgun (WGS) entry which is preliminary data.</text>
</comment>
<evidence type="ECO:0000256" key="1">
    <source>
        <dbReference type="ARBA" id="ARBA00004167"/>
    </source>
</evidence>
<evidence type="ECO:0000313" key="10">
    <source>
        <dbReference type="EMBL" id="KAG4416860.1"/>
    </source>
</evidence>
<name>A0A8H7W4G2_9HELO</name>